<dbReference type="EC" id="2.7.11.1" evidence="2"/>
<protein>
    <recommendedName>
        <fullName evidence="2">non-specific serine/threonine protein kinase</fullName>
        <ecNumber evidence="2">2.7.11.1</ecNumber>
    </recommendedName>
</protein>
<evidence type="ECO:0000256" key="12">
    <source>
        <dbReference type="ARBA" id="ARBA00047899"/>
    </source>
</evidence>
<reference evidence="16 17" key="1">
    <citation type="submission" date="2024-11" db="EMBL/GenBank/DDBJ databases">
        <title>Chromosome-level genome assembly of Eucalyptus globulus Labill. provides insights into its genome evolution.</title>
        <authorList>
            <person name="Li X."/>
        </authorList>
    </citation>
    <scope>NUCLEOTIDE SEQUENCE [LARGE SCALE GENOMIC DNA]</scope>
    <source>
        <strain evidence="16">CL2024</strain>
        <tissue evidence="16">Fresh tender leaves</tissue>
    </source>
</reference>
<evidence type="ECO:0000256" key="3">
    <source>
        <dbReference type="ARBA" id="ARBA00022527"/>
    </source>
</evidence>
<dbReference type="InterPro" id="IPR052232">
    <property type="entry name" value="RLK_Ser/Thr-Kinase"/>
</dbReference>
<evidence type="ECO:0000256" key="4">
    <source>
        <dbReference type="ARBA" id="ARBA00022553"/>
    </source>
</evidence>
<evidence type="ECO:0000256" key="5">
    <source>
        <dbReference type="ARBA" id="ARBA00022679"/>
    </source>
</evidence>
<keyword evidence="9" id="KW-0067">ATP-binding</keyword>
<sequence length="411" mass="46200">MPSNSSHSSADQFSNHASPLFGTRLWIQILAFSATVVVLFLLPILFICCYRRKPSVPRSRLLNPAAAKSCFGPRASSLDHRLLSSFRLSDVEMEAVLFNQWRAAPARESGVLQNSLVADPESVVGKTRLALDEIKFATNGFACENVIECGDQAVVYRGVLLNNVRVAVKRLLCSSLEDEEFKREVEVISHVRHKNLVKLLGYCAERDYRVLVYEYVDNGNLHQWLHDCSGKASPLTWGQRINIIRGTAKGLAYIHEDAEPKVVHCNIKSSNILLDHQWNPKISDMGSAELYELETSHMSSEQSSYAAPDYDVYGFGVLVMEIVTGRLPVDESQPQAHLIDWLKSMIANQRTVHVVDSNIPERPSSKELKRVLLIALRCVDPDLNHRPRMGDVVHMLETRDLLIGDVRLFAD</sequence>
<keyword evidence="8" id="KW-0418">Kinase</keyword>
<dbReference type="InterPro" id="IPR000719">
    <property type="entry name" value="Prot_kinase_dom"/>
</dbReference>
<dbReference type="Gene3D" id="1.10.510.10">
    <property type="entry name" value="Transferase(Phosphotransferase) domain 1"/>
    <property type="match status" value="1"/>
</dbReference>
<dbReference type="FunFam" id="1.10.510.10:FF:000035">
    <property type="entry name" value="Putative receptor-like serine/threonine-protein kinase"/>
    <property type="match status" value="1"/>
</dbReference>
<dbReference type="PANTHER" id="PTHR47984:SF15">
    <property type="entry name" value="PROTEIN KINASE DOMAIN-CONTAINING PROTEIN"/>
    <property type="match status" value="1"/>
</dbReference>
<dbReference type="GO" id="GO:0016020">
    <property type="term" value="C:membrane"/>
    <property type="evidence" value="ECO:0007669"/>
    <property type="project" value="UniProtKB-SubCell"/>
</dbReference>
<evidence type="ECO:0000256" key="11">
    <source>
        <dbReference type="ARBA" id="ARBA00023136"/>
    </source>
</evidence>
<evidence type="ECO:0000259" key="15">
    <source>
        <dbReference type="PROSITE" id="PS50011"/>
    </source>
</evidence>
<evidence type="ECO:0000256" key="14">
    <source>
        <dbReference type="SAM" id="Phobius"/>
    </source>
</evidence>
<comment type="subcellular location">
    <subcellularLocation>
        <location evidence="1">Membrane</location>
        <topology evidence="1">Single-pass membrane protein</topology>
    </subcellularLocation>
</comment>
<evidence type="ECO:0000256" key="13">
    <source>
        <dbReference type="ARBA" id="ARBA00048679"/>
    </source>
</evidence>
<evidence type="ECO:0000256" key="2">
    <source>
        <dbReference type="ARBA" id="ARBA00012513"/>
    </source>
</evidence>
<keyword evidence="17" id="KW-1185">Reference proteome</keyword>
<dbReference type="PANTHER" id="PTHR47984">
    <property type="entry name" value="OS01G0323000 PROTEIN"/>
    <property type="match status" value="1"/>
</dbReference>
<dbReference type="GO" id="GO:0005524">
    <property type="term" value="F:ATP binding"/>
    <property type="evidence" value="ECO:0007669"/>
    <property type="project" value="UniProtKB-KW"/>
</dbReference>
<dbReference type="Proteomes" id="UP001634007">
    <property type="component" value="Unassembled WGS sequence"/>
</dbReference>
<dbReference type="AlphaFoldDB" id="A0ABD3LWD8"/>
<evidence type="ECO:0000256" key="10">
    <source>
        <dbReference type="ARBA" id="ARBA00022989"/>
    </source>
</evidence>
<keyword evidence="5" id="KW-0808">Transferase</keyword>
<evidence type="ECO:0000313" key="16">
    <source>
        <dbReference type="EMBL" id="KAL3755717.1"/>
    </source>
</evidence>
<gene>
    <name evidence="16" type="ORF">ACJRO7_002724</name>
</gene>
<dbReference type="Gene3D" id="3.30.200.20">
    <property type="entry name" value="Phosphorylase Kinase, domain 1"/>
    <property type="match status" value="1"/>
</dbReference>
<comment type="caution">
    <text evidence="16">The sequence shown here is derived from an EMBL/GenBank/DDBJ whole genome shotgun (WGS) entry which is preliminary data.</text>
</comment>
<accession>A0ABD3LWD8</accession>
<keyword evidence="6 14" id="KW-0812">Transmembrane</keyword>
<keyword evidence="3" id="KW-0723">Serine/threonine-protein kinase</keyword>
<dbReference type="Pfam" id="PF00069">
    <property type="entry name" value="Pkinase"/>
    <property type="match status" value="1"/>
</dbReference>
<feature type="transmembrane region" description="Helical" evidence="14">
    <location>
        <begin position="25"/>
        <end position="50"/>
    </location>
</feature>
<feature type="domain" description="Protein kinase" evidence="15">
    <location>
        <begin position="141"/>
        <end position="402"/>
    </location>
</feature>
<dbReference type="InterPro" id="IPR011009">
    <property type="entry name" value="Kinase-like_dom_sf"/>
</dbReference>
<keyword evidence="10 14" id="KW-1133">Transmembrane helix</keyword>
<keyword evidence="4" id="KW-0597">Phosphoprotein</keyword>
<organism evidence="16 17">
    <name type="scientific">Eucalyptus globulus</name>
    <name type="common">Tasmanian blue gum</name>
    <dbReference type="NCBI Taxonomy" id="34317"/>
    <lineage>
        <taxon>Eukaryota</taxon>
        <taxon>Viridiplantae</taxon>
        <taxon>Streptophyta</taxon>
        <taxon>Embryophyta</taxon>
        <taxon>Tracheophyta</taxon>
        <taxon>Spermatophyta</taxon>
        <taxon>Magnoliopsida</taxon>
        <taxon>eudicotyledons</taxon>
        <taxon>Gunneridae</taxon>
        <taxon>Pentapetalae</taxon>
        <taxon>rosids</taxon>
        <taxon>malvids</taxon>
        <taxon>Myrtales</taxon>
        <taxon>Myrtaceae</taxon>
        <taxon>Myrtoideae</taxon>
        <taxon>Eucalypteae</taxon>
        <taxon>Eucalyptus</taxon>
    </lineage>
</organism>
<evidence type="ECO:0000256" key="9">
    <source>
        <dbReference type="ARBA" id="ARBA00022840"/>
    </source>
</evidence>
<dbReference type="GO" id="GO:0004674">
    <property type="term" value="F:protein serine/threonine kinase activity"/>
    <property type="evidence" value="ECO:0007669"/>
    <property type="project" value="UniProtKB-KW"/>
</dbReference>
<keyword evidence="7" id="KW-0547">Nucleotide-binding</keyword>
<proteinExistence type="predicted"/>
<dbReference type="EMBL" id="JBJKBG010000001">
    <property type="protein sequence ID" value="KAL3755717.1"/>
    <property type="molecule type" value="Genomic_DNA"/>
</dbReference>
<dbReference type="PROSITE" id="PS50011">
    <property type="entry name" value="PROTEIN_KINASE_DOM"/>
    <property type="match status" value="1"/>
</dbReference>
<comment type="catalytic activity">
    <reaction evidence="12">
        <text>L-threonyl-[protein] + ATP = O-phospho-L-threonyl-[protein] + ADP + H(+)</text>
        <dbReference type="Rhea" id="RHEA:46608"/>
        <dbReference type="Rhea" id="RHEA-COMP:11060"/>
        <dbReference type="Rhea" id="RHEA-COMP:11605"/>
        <dbReference type="ChEBI" id="CHEBI:15378"/>
        <dbReference type="ChEBI" id="CHEBI:30013"/>
        <dbReference type="ChEBI" id="CHEBI:30616"/>
        <dbReference type="ChEBI" id="CHEBI:61977"/>
        <dbReference type="ChEBI" id="CHEBI:456216"/>
        <dbReference type="EC" id="2.7.11.1"/>
    </reaction>
</comment>
<evidence type="ECO:0000256" key="1">
    <source>
        <dbReference type="ARBA" id="ARBA00004167"/>
    </source>
</evidence>
<evidence type="ECO:0000256" key="6">
    <source>
        <dbReference type="ARBA" id="ARBA00022692"/>
    </source>
</evidence>
<dbReference type="SUPFAM" id="SSF56112">
    <property type="entry name" value="Protein kinase-like (PK-like)"/>
    <property type="match status" value="1"/>
</dbReference>
<evidence type="ECO:0000256" key="7">
    <source>
        <dbReference type="ARBA" id="ARBA00022741"/>
    </source>
</evidence>
<evidence type="ECO:0000313" key="17">
    <source>
        <dbReference type="Proteomes" id="UP001634007"/>
    </source>
</evidence>
<keyword evidence="11 14" id="KW-0472">Membrane</keyword>
<evidence type="ECO:0000256" key="8">
    <source>
        <dbReference type="ARBA" id="ARBA00022777"/>
    </source>
</evidence>
<name>A0ABD3LWD8_EUCGL</name>
<comment type="catalytic activity">
    <reaction evidence="13">
        <text>L-seryl-[protein] + ATP = O-phospho-L-seryl-[protein] + ADP + H(+)</text>
        <dbReference type="Rhea" id="RHEA:17989"/>
        <dbReference type="Rhea" id="RHEA-COMP:9863"/>
        <dbReference type="Rhea" id="RHEA-COMP:11604"/>
        <dbReference type="ChEBI" id="CHEBI:15378"/>
        <dbReference type="ChEBI" id="CHEBI:29999"/>
        <dbReference type="ChEBI" id="CHEBI:30616"/>
        <dbReference type="ChEBI" id="CHEBI:83421"/>
        <dbReference type="ChEBI" id="CHEBI:456216"/>
        <dbReference type="EC" id="2.7.11.1"/>
    </reaction>
</comment>